<accession>C4JU55</accession>
<dbReference type="Pfam" id="PF04145">
    <property type="entry name" value="Ctr"/>
    <property type="match status" value="1"/>
</dbReference>
<dbReference type="OrthoDB" id="73901at2759"/>
<dbReference type="VEuPathDB" id="FungiDB:UREG_05994"/>
<reference evidence="6" key="1">
    <citation type="journal article" date="2009" name="Genome Res.">
        <title>Comparative genomic analyses of the human fungal pathogens Coccidioides and their relatives.</title>
        <authorList>
            <person name="Sharpton T.J."/>
            <person name="Stajich J.E."/>
            <person name="Rounsley S.D."/>
            <person name="Gardner M.J."/>
            <person name="Wortman J.R."/>
            <person name="Jordar V.S."/>
            <person name="Maiti R."/>
            <person name="Kodira C.D."/>
            <person name="Neafsey D.E."/>
            <person name="Zeng Q."/>
            <person name="Hung C.-Y."/>
            <person name="McMahan C."/>
            <person name="Muszewska A."/>
            <person name="Grynberg M."/>
            <person name="Mandel M.A."/>
            <person name="Kellner E.M."/>
            <person name="Barker B.M."/>
            <person name="Galgiani J.N."/>
            <person name="Orbach M.J."/>
            <person name="Kirkland T.N."/>
            <person name="Cole G.T."/>
            <person name="Henn M.R."/>
            <person name="Birren B.W."/>
            <person name="Taylor J.W."/>
        </authorList>
    </citation>
    <scope>NUCLEOTIDE SEQUENCE [LARGE SCALE GENOMIC DNA]</scope>
    <source>
        <strain evidence="6">UAMH 1704</strain>
    </source>
</reference>
<comment type="subcellular location">
    <subcellularLocation>
        <location evidence="4">Membrane</location>
        <topology evidence="4">Multi-pass membrane protein</topology>
    </subcellularLocation>
</comment>
<evidence type="ECO:0000256" key="1">
    <source>
        <dbReference type="ARBA" id="ARBA00022692"/>
    </source>
</evidence>
<evidence type="ECO:0000313" key="5">
    <source>
        <dbReference type="EMBL" id="EEP81152.1"/>
    </source>
</evidence>
<gene>
    <name evidence="5" type="ORF">UREG_05994</name>
</gene>
<organism evidence="5 6">
    <name type="scientific">Uncinocarpus reesii (strain UAMH 1704)</name>
    <dbReference type="NCBI Taxonomy" id="336963"/>
    <lineage>
        <taxon>Eukaryota</taxon>
        <taxon>Fungi</taxon>
        <taxon>Dikarya</taxon>
        <taxon>Ascomycota</taxon>
        <taxon>Pezizomycotina</taxon>
        <taxon>Eurotiomycetes</taxon>
        <taxon>Eurotiomycetidae</taxon>
        <taxon>Onygenales</taxon>
        <taxon>Onygenaceae</taxon>
        <taxon>Uncinocarpus</taxon>
    </lineage>
</organism>
<protein>
    <recommendedName>
        <fullName evidence="4">Copper transport protein</fullName>
    </recommendedName>
</protein>
<proteinExistence type="inferred from homology"/>
<dbReference type="eggNOG" id="ENOG502S287">
    <property type="taxonomic scope" value="Eukaryota"/>
</dbReference>
<keyword evidence="6" id="KW-1185">Reference proteome</keyword>
<dbReference type="GO" id="GO:0016020">
    <property type="term" value="C:membrane"/>
    <property type="evidence" value="ECO:0007669"/>
    <property type="project" value="UniProtKB-SubCell"/>
</dbReference>
<name>C4JU55_UNCRE</name>
<dbReference type="HOGENOM" id="CLU_090404_1_1_1"/>
<dbReference type="GO" id="GO:0005375">
    <property type="term" value="F:copper ion transmembrane transporter activity"/>
    <property type="evidence" value="ECO:0007669"/>
    <property type="project" value="UniProtKB-UniRule"/>
</dbReference>
<keyword evidence="2 4" id="KW-1133">Transmembrane helix</keyword>
<dbReference type="RefSeq" id="XP_002585305.1">
    <property type="nucleotide sequence ID" value="XM_002585259.1"/>
</dbReference>
<dbReference type="InterPro" id="IPR007274">
    <property type="entry name" value="Cop_transporter"/>
</dbReference>
<dbReference type="Proteomes" id="UP000002058">
    <property type="component" value="Unassembled WGS sequence"/>
</dbReference>
<comment type="similarity">
    <text evidence="4">Belongs to the copper transporter (Ctr) (TC 1.A.56) family. SLC31A subfamily.</text>
</comment>
<evidence type="ECO:0000256" key="4">
    <source>
        <dbReference type="RuleBase" id="RU367022"/>
    </source>
</evidence>
<dbReference type="KEGG" id="ure:UREG_05994"/>
<evidence type="ECO:0000256" key="3">
    <source>
        <dbReference type="ARBA" id="ARBA00023136"/>
    </source>
</evidence>
<keyword evidence="4" id="KW-0186">Copper</keyword>
<keyword evidence="4" id="KW-0406">Ion transport</keyword>
<evidence type="ECO:0000256" key="2">
    <source>
        <dbReference type="ARBA" id="ARBA00022989"/>
    </source>
</evidence>
<dbReference type="STRING" id="336963.C4JU55"/>
<keyword evidence="4" id="KW-0187">Copper transport</keyword>
<dbReference type="GeneID" id="8438900"/>
<dbReference type="InParanoid" id="C4JU55"/>
<dbReference type="AlphaFoldDB" id="C4JU55"/>
<keyword evidence="3 4" id="KW-0472">Membrane</keyword>
<sequence>MSHSHGAAPQPVGHSHGGDPSSMIMAMVFQNFIQTPLYTVAWTPATGGTYAATCIFLIALAMLGRGLMAVKTTLDQRWLNQARERRLIVVAGQTPESERVHNDPEAKHAVLLTEKGVEERVRVVRRAGGPPVMPWRFSVDLPRAALVTVMAGVGYLL</sequence>
<keyword evidence="4" id="KW-0813">Transport</keyword>
<feature type="transmembrane region" description="Helical" evidence="4">
    <location>
        <begin position="50"/>
        <end position="70"/>
    </location>
</feature>
<keyword evidence="1 4" id="KW-0812">Transmembrane</keyword>
<evidence type="ECO:0000313" key="6">
    <source>
        <dbReference type="Proteomes" id="UP000002058"/>
    </source>
</evidence>
<dbReference type="OMA" id="PIPWRFS"/>
<dbReference type="EMBL" id="CH476617">
    <property type="protein sequence ID" value="EEP81152.1"/>
    <property type="molecule type" value="Genomic_DNA"/>
</dbReference>